<dbReference type="AlphaFoldDB" id="A0AA37BR55"/>
<reference evidence="1" key="2">
    <citation type="submission" date="2022-09" db="EMBL/GenBank/DDBJ databases">
        <authorList>
            <person name="Sun Q."/>
            <person name="Ohkuma M."/>
        </authorList>
    </citation>
    <scope>NUCLEOTIDE SEQUENCE</scope>
    <source>
        <strain evidence="1">JCM 13583</strain>
    </source>
</reference>
<gene>
    <name evidence="1" type="ORF">GCM10007108_05770</name>
</gene>
<protein>
    <submittedName>
        <fullName evidence="1">Uncharacterized protein</fullName>
    </submittedName>
</protein>
<reference evidence="1" key="1">
    <citation type="journal article" date="2014" name="Int. J. Syst. Evol. Microbiol.">
        <title>Complete genome sequence of Corynebacterium casei LMG S-19264T (=DSM 44701T), isolated from a smear-ripened cheese.</title>
        <authorList>
            <consortium name="US DOE Joint Genome Institute (JGI-PGF)"/>
            <person name="Walter F."/>
            <person name="Albersmeier A."/>
            <person name="Kalinowski J."/>
            <person name="Ruckert C."/>
        </authorList>
    </citation>
    <scope>NUCLEOTIDE SEQUENCE</scope>
    <source>
        <strain evidence="1">JCM 13583</strain>
    </source>
</reference>
<dbReference type="EMBL" id="BMNY01000001">
    <property type="protein sequence ID" value="GGM70616.1"/>
    <property type="molecule type" value="Genomic_DNA"/>
</dbReference>
<evidence type="ECO:0000313" key="1">
    <source>
        <dbReference type="EMBL" id="GGM70616.1"/>
    </source>
</evidence>
<keyword evidence="2" id="KW-1185">Reference proteome</keyword>
<proteinExistence type="predicted"/>
<evidence type="ECO:0000313" key="2">
    <source>
        <dbReference type="Proteomes" id="UP000632195"/>
    </source>
</evidence>
<accession>A0AA37BR55</accession>
<comment type="caution">
    <text evidence="1">The sequence shown here is derived from an EMBL/GenBank/DDBJ whole genome shotgun (WGS) entry which is preliminary data.</text>
</comment>
<organism evidence="1 2">
    <name type="scientific">Thermogymnomonas acidicola</name>
    <dbReference type="NCBI Taxonomy" id="399579"/>
    <lineage>
        <taxon>Archaea</taxon>
        <taxon>Methanobacteriati</taxon>
        <taxon>Thermoplasmatota</taxon>
        <taxon>Thermoplasmata</taxon>
        <taxon>Thermoplasmatales</taxon>
        <taxon>Thermogymnomonas</taxon>
    </lineage>
</organism>
<dbReference type="Proteomes" id="UP000632195">
    <property type="component" value="Unassembled WGS sequence"/>
</dbReference>
<sequence>MEVTLCPVGCKYFQHYRPIYVKNPWRTLDMKTYKYLDWNILKYEGINNRDHSRCRSDRGRGGCF</sequence>
<name>A0AA37BR55_9ARCH</name>